<accession>G4ZLG8</accession>
<dbReference type="GO" id="GO:0005544">
    <property type="term" value="F:calcium-dependent phospholipid binding"/>
    <property type="evidence" value="ECO:0007669"/>
    <property type="project" value="InterPro"/>
</dbReference>
<evidence type="ECO:0000256" key="9">
    <source>
        <dbReference type="ARBA" id="ARBA00023136"/>
    </source>
</evidence>
<dbReference type="SUPFAM" id="SSF53300">
    <property type="entry name" value="vWA-like"/>
    <property type="match status" value="1"/>
</dbReference>
<reference evidence="15 16" key="1">
    <citation type="journal article" date="2006" name="Science">
        <title>Phytophthora genome sequences uncover evolutionary origins and mechanisms of pathogenesis.</title>
        <authorList>
            <person name="Tyler B.M."/>
            <person name="Tripathy S."/>
            <person name="Zhang X."/>
            <person name="Dehal P."/>
            <person name="Jiang R.H."/>
            <person name="Aerts A."/>
            <person name="Arredondo F.D."/>
            <person name="Baxter L."/>
            <person name="Bensasson D."/>
            <person name="Beynon J.L."/>
            <person name="Chapman J."/>
            <person name="Damasceno C.M."/>
            <person name="Dorrance A.E."/>
            <person name="Dou D."/>
            <person name="Dickerman A.W."/>
            <person name="Dubchak I.L."/>
            <person name="Garbelotto M."/>
            <person name="Gijzen M."/>
            <person name="Gordon S.G."/>
            <person name="Govers F."/>
            <person name="Grunwald N.J."/>
            <person name="Huang W."/>
            <person name="Ivors K.L."/>
            <person name="Jones R.W."/>
            <person name="Kamoun S."/>
            <person name="Krampis K."/>
            <person name="Lamour K.H."/>
            <person name="Lee M.K."/>
            <person name="McDonald W.H."/>
            <person name="Medina M."/>
            <person name="Meijer H.J."/>
            <person name="Nordberg E.K."/>
            <person name="Maclean D.J."/>
            <person name="Ospina-Giraldo M.D."/>
            <person name="Morris P.F."/>
            <person name="Phuntumart V."/>
            <person name="Putnam N.H."/>
            <person name="Rash S."/>
            <person name="Rose J.K."/>
            <person name="Sakihama Y."/>
            <person name="Salamov A.A."/>
            <person name="Savidor A."/>
            <person name="Scheuring C.F."/>
            <person name="Smith B.M."/>
            <person name="Sobral B.W."/>
            <person name="Terry A."/>
            <person name="Torto-Alalibo T.A."/>
            <person name="Win J."/>
            <person name="Xu Z."/>
            <person name="Zhang H."/>
            <person name="Grigoriev I.V."/>
            <person name="Rokhsar D.S."/>
            <person name="Boore J.L."/>
        </authorList>
    </citation>
    <scope>NUCLEOTIDE SEQUENCE [LARGE SCALE GENOMIC DNA]</scope>
    <source>
        <strain evidence="15 16">P6497</strain>
    </source>
</reference>
<keyword evidence="4 12" id="KW-0812">Transmembrane</keyword>
<evidence type="ECO:0000259" key="13">
    <source>
        <dbReference type="PROSITE" id="PS50004"/>
    </source>
</evidence>
<dbReference type="PROSITE" id="PS50004">
    <property type="entry name" value="C2"/>
    <property type="match status" value="2"/>
</dbReference>
<feature type="domain" description="EF-hand" evidence="14">
    <location>
        <begin position="1044"/>
        <end position="1079"/>
    </location>
</feature>
<feature type="transmembrane region" description="Helical" evidence="12">
    <location>
        <begin position="975"/>
        <end position="996"/>
    </location>
</feature>
<dbReference type="InterPro" id="IPR018247">
    <property type="entry name" value="EF_Hand_1_Ca_BS"/>
</dbReference>
<evidence type="ECO:0000313" key="16">
    <source>
        <dbReference type="Proteomes" id="UP000002640"/>
    </source>
</evidence>
<dbReference type="GO" id="GO:0005886">
    <property type="term" value="C:plasma membrane"/>
    <property type="evidence" value="ECO:0007669"/>
    <property type="project" value="TreeGrafter"/>
</dbReference>
<dbReference type="FunFam" id="2.60.40.150:FF:000243">
    <property type="entry name" value="Copine-3"/>
    <property type="match status" value="1"/>
</dbReference>
<dbReference type="PROSITE" id="PS50222">
    <property type="entry name" value="EF_HAND_2"/>
    <property type="match status" value="2"/>
</dbReference>
<dbReference type="Gene3D" id="1.10.287.70">
    <property type="match status" value="2"/>
</dbReference>
<dbReference type="KEGG" id="psoj:PHYSODRAFT_334425"/>
<dbReference type="Pfam" id="PF07885">
    <property type="entry name" value="Ion_trans_2"/>
    <property type="match status" value="2"/>
</dbReference>
<evidence type="ECO:0000256" key="12">
    <source>
        <dbReference type="SAM" id="Phobius"/>
    </source>
</evidence>
<feature type="region of interest" description="Disordered" evidence="11">
    <location>
        <begin position="1"/>
        <end position="86"/>
    </location>
</feature>
<dbReference type="SUPFAM" id="SSF47473">
    <property type="entry name" value="EF-hand"/>
    <property type="match status" value="1"/>
</dbReference>
<dbReference type="InterPro" id="IPR045052">
    <property type="entry name" value="Copine"/>
</dbReference>
<keyword evidence="7 12" id="KW-1133">Transmembrane helix</keyword>
<evidence type="ECO:0000256" key="6">
    <source>
        <dbReference type="ARBA" id="ARBA00022837"/>
    </source>
</evidence>
<evidence type="ECO:0000259" key="14">
    <source>
        <dbReference type="PROSITE" id="PS50222"/>
    </source>
</evidence>
<dbReference type="InterPro" id="IPR013099">
    <property type="entry name" value="K_chnl_dom"/>
</dbReference>
<dbReference type="SUPFAM" id="SSF49562">
    <property type="entry name" value="C2 domain (Calcium/lipid-binding domain, CaLB)"/>
    <property type="match status" value="2"/>
</dbReference>
<name>G4ZLG8_PHYSP</name>
<dbReference type="Proteomes" id="UP000002640">
    <property type="component" value="Unassembled WGS sequence"/>
</dbReference>
<dbReference type="GO" id="GO:0005509">
    <property type="term" value="F:calcium ion binding"/>
    <property type="evidence" value="ECO:0007669"/>
    <property type="project" value="InterPro"/>
</dbReference>
<evidence type="ECO:0000256" key="5">
    <source>
        <dbReference type="ARBA" id="ARBA00022737"/>
    </source>
</evidence>
<dbReference type="SUPFAM" id="SSF81324">
    <property type="entry name" value="Voltage-gated potassium channels"/>
    <property type="match status" value="2"/>
</dbReference>
<dbReference type="EMBL" id="JH159155">
    <property type="protein sequence ID" value="EGZ16250.1"/>
    <property type="molecule type" value="Genomic_DNA"/>
</dbReference>
<feature type="region of interest" description="Disordered" evidence="11">
    <location>
        <begin position="1059"/>
        <end position="1085"/>
    </location>
</feature>
<dbReference type="PANTHER" id="PTHR10857:SF106">
    <property type="entry name" value="C2 DOMAIN-CONTAINING PROTEIN"/>
    <property type="match status" value="1"/>
</dbReference>
<keyword evidence="16" id="KW-1185">Reference proteome</keyword>
<dbReference type="InterPro" id="IPR000008">
    <property type="entry name" value="C2_dom"/>
</dbReference>
<dbReference type="OMA" id="MFAPLVH"/>
<comment type="similarity">
    <text evidence="2">Belongs to the copine family.</text>
</comment>
<keyword evidence="3" id="KW-0813">Transport</keyword>
<evidence type="ECO:0000256" key="1">
    <source>
        <dbReference type="ARBA" id="ARBA00004141"/>
    </source>
</evidence>
<feature type="transmembrane region" description="Helical" evidence="12">
    <location>
        <begin position="774"/>
        <end position="794"/>
    </location>
</feature>
<dbReference type="SMR" id="G4ZLG8"/>
<dbReference type="InterPro" id="IPR002035">
    <property type="entry name" value="VWF_A"/>
</dbReference>
<keyword evidence="10" id="KW-0407">Ion channel</keyword>
<evidence type="ECO:0000313" key="15">
    <source>
        <dbReference type="EMBL" id="EGZ16250.1"/>
    </source>
</evidence>
<dbReference type="Pfam" id="PF13202">
    <property type="entry name" value="EF-hand_5"/>
    <property type="match status" value="1"/>
</dbReference>
<organism evidence="15 16">
    <name type="scientific">Phytophthora sojae (strain P6497)</name>
    <name type="common">Soybean stem and root rot agent</name>
    <name type="synonym">Phytophthora megasperma f. sp. glycines</name>
    <dbReference type="NCBI Taxonomy" id="1094619"/>
    <lineage>
        <taxon>Eukaryota</taxon>
        <taxon>Sar</taxon>
        <taxon>Stramenopiles</taxon>
        <taxon>Oomycota</taxon>
        <taxon>Peronosporomycetes</taxon>
        <taxon>Peronosporales</taxon>
        <taxon>Peronosporaceae</taxon>
        <taxon>Phytophthora</taxon>
    </lineage>
</organism>
<feature type="domain" description="EF-hand" evidence="14">
    <location>
        <begin position="1005"/>
        <end position="1040"/>
    </location>
</feature>
<dbReference type="SMART" id="SM00239">
    <property type="entry name" value="C2"/>
    <property type="match status" value="2"/>
</dbReference>
<dbReference type="PROSITE" id="PS00018">
    <property type="entry name" value="EF_HAND_1"/>
    <property type="match status" value="2"/>
</dbReference>
<evidence type="ECO:0000256" key="10">
    <source>
        <dbReference type="ARBA" id="ARBA00023303"/>
    </source>
</evidence>
<dbReference type="GO" id="GO:0005267">
    <property type="term" value="F:potassium channel activity"/>
    <property type="evidence" value="ECO:0007669"/>
    <property type="project" value="InterPro"/>
</dbReference>
<dbReference type="Gene3D" id="1.10.238.10">
    <property type="entry name" value="EF-hand"/>
    <property type="match status" value="1"/>
</dbReference>
<dbReference type="InterPro" id="IPR036465">
    <property type="entry name" value="vWFA_dom_sf"/>
</dbReference>
<evidence type="ECO:0000256" key="7">
    <source>
        <dbReference type="ARBA" id="ARBA00022989"/>
    </source>
</evidence>
<feature type="transmembrane region" description="Helical" evidence="12">
    <location>
        <begin position="799"/>
        <end position="816"/>
    </location>
</feature>
<evidence type="ECO:0000256" key="4">
    <source>
        <dbReference type="ARBA" id="ARBA00022692"/>
    </source>
</evidence>
<dbReference type="InterPro" id="IPR011992">
    <property type="entry name" value="EF-hand-dom_pair"/>
</dbReference>
<feature type="transmembrane region" description="Helical" evidence="12">
    <location>
        <begin position="921"/>
        <end position="942"/>
    </location>
</feature>
<dbReference type="CDD" id="cd04048">
    <property type="entry name" value="C2A_Copine"/>
    <property type="match status" value="1"/>
</dbReference>
<dbReference type="FunFam" id="2.60.40.150:FF:000219">
    <property type="entry name" value="Copine-E"/>
    <property type="match status" value="1"/>
</dbReference>
<keyword evidence="9 12" id="KW-0472">Membrane</keyword>
<keyword evidence="6" id="KW-0106">Calcium</keyword>
<dbReference type="InterPro" id="IPR002048">
    <property type="entry name" value="EF_hand_dom"/>
</dbReference>
<dbReference type="Pfam" id="PF00168">
    <property type="entry name" value="C2"/>
    <property type="match status" value="2"/>
</dbReference>
<feature type="compositionally biased region" description="Low complexity" evidence="11">
    <location>
        <begin position="77"/>
        <end position="86"/>
    </location>
</feature>
<dbReference type="GO" id="GO:0071277">
    <property type="term" value="P:cellular response to calcium ion"/>
    <property type="evidence" value="ECO:0007669"/>
    <property type="project" value="TreeGrafter"/>
</dbReference>
<feature type="transmembrane region" description="Helical" evidence="12">
    <location>
        <begin position="828"/>
        <end position="852"/>
    </location>
</feature>
<dbReference type="GeneID" id="20646808"/>
<dbReference type="PRINTS" id="PR01333">
    <property type="entry name" value="2POREKCHANEL"/>
</dbReference>
<evidence type="ECO:0000256" key="8">
    <source>
        <dbReference type="ARBA" id="ARBA00023065"/>
    </source>
</evidence>
<dbReference type="InterPro" id="IPR010734">
    <property type="entry name" value="Copine_C"/>
</dbReference>
<feature type="domain" description="C2" evidence="13">
    <location>
        <begin position="248"/>
        <end position="379"/>
    </location>
</feature>
<evidence type="ECO:0000256" key="11">
    <source>
        <dbReference type="SAM" id="MobiDB-lite"/>
    </source>
</evidence>
<dbReference type="InParanoid" id="G4ZLG8"/>
<protein>
    <submittedName>
        <fullName evidence="15">Uncharacterized protein</fullName>
    </submittedName>
</protein>
<dbReference type="GO" id="GO:0005737">
    <property type="term" value="C:cytoplasm"/>
    <property type="evidence" value="ECO:0007669"/>
    <property type="project" value="UniProtKB-ARBA"/>
</dbReference>
<dbReference type="RefSeq" id="XP_009529999.1">
    <property type="nucleotide sequence ID" value="XM_009531704.1"/>
</dbReference>
<dbReference type="InterPro" id="IPR003280">
    <property type="entry name" value="2pore_dom_K_chnl"/>
</dbReference>
<feature type="domain" description="C2" evidence="13">
    <location>
        <begin position="105"/>
        <end position="233"/>
    </location>
</feature>
<keyword evidence="8" id="KW-0406">Ion transport</keyword>
<feature type="compositionally biased region" description="Polar residues" evidence="11">
    <location>
        <begin position="25"/>
        <end position="34"/>
    </location>
</feature>
<gene>
    <name evidence="15" type="ORF">PHYSODRAFT_334425</name>
</gene>
<sequence>MYAQPPTYYGRERSLSSPSAPPVDNRSSGYQVTPQAPPTDRRGSFQSLYPDIGQHNPQPQQNYAQPHQNYAPPPAAAPVQQQPAPFQREPTLHGGYGPVQPGSFESSRSSMALMPDGLAPTPSSIVELRFRCKGLKKSDFLSQSDPFIVLYMQEAQKRGWREVGRTETIQNSPDPTFAKSVQVDFFFEEVQRLRVEVFDRDSSSERLADHDFLGCVEITMGQLMSSKGQSAVLRLLQNDRDRGHVHNLSGHVVIDAEEVSTCADMINVRFTGTKLDNKDGWFGASDPFLNIYRLRDENADPLTTTSWSLVWRSEVVMNDCDPKWRRATLSVQTLCNGNLSRLLKIECMDWEKNGKHQFIGSCTVKAAEFVTGEIRSMELINRERQAKKGKRYKNSGVLVLEQIELFKRHTFAEYLRGGCEVSLIVGIDYTASNGSPSDPSSLHYTGAGYQGQLNDYQAAISATGAILEPYDSDKRFPVYGFGGLVNGAVNHCFPLTFDPSQPEVEGINGIMSAYSNSFQFVQLHGPTMFAPLVHQAAAIARTFSAPAEQGGGGNLKYFVLLIITDGAIMDMQQTIDELVQASTLPLSIVIVAVGNADFTAMNALDSDDKLLVDSRRQRAARDIVQFVPFNQFRRNPARLAKETLAEIPTQLLQYYNMKGIQPRTPLQRQGTSYLVRSSISSGLSGALDVESPNKRDELQGADVVIAVPGLESVSEDAPSTFTDVPEVSTAPRIDKSIFDLPMMSARTITNVAQQTIIAGAENAKNNHETLRSNLVALGLVLSYIAVSIVVFHFVEDWTVVDCVYYAMVIVTTVGYGDVVPKTTAGRAFTIFFAFYGICTIGVALGQLASWFLQRQRHVTKMATQKLLSNVENAAATATGSNTLEDKEARIRKRDKAKTYWKRFQGSLPSWARRIFSDSNKALFHAFVPIVASILAGLIVGAIEGWPVLDCFYYTLITITTVGFGDLSPTSKSARIYAIFYLPLAVVTVAHGIGSILNELSARSVMKTKISMKELLDMDADGDGKVSQLEYLCYMLVKLNKADQDDIDGIIAQFHKLDRDGSGELDRDDLERLDRELQRQNEEDNE</sequence>
<dbReference type="AlphaFoldDB" id="G4ZLG8"/>
<dbReference type="PANTHER" id="PTHR10857">
    <property type="entry name" value="COPINE"/>
    <property type="match status" value="1"/>
</dbReference>
<dbReference type="CDD" id="cd04047">
    <property type="entry name" value="C2B_Copine"/>
    <property type="match status" value="1"/>
</dbReference>
<dbReference type="InterPro" id="IPR037768">
    <property type="entry name" value="C2B_Copine"/>
</dbReference>
<dbReference type="Gene3D" id="2.60.40.150">
    <property type="entry name" value="C2 domain"/>
    <property type="match status" value="2"/>
</dbReference>
<evidence type="ECO:0000256" key="3">
    <source>
        <dbReference type="ARBA" id="ARBA00022448"/>
    </source>
</evidence>
<evidence type="ECO:0000256" key="2">
    <source>
        <dbReference type="ARBA" id="ARBA00009048"/>
    </source>
</evidence>
<proteinExistence type="inferred from homology"/>
<keyword evidence="5" id="KW-0677">Repeat</keyword>
<dbReference type="InterPro" id="IPR035892">
    <property type="entry name" value="C2_domain_sf"/>
</dbReference>
<dbReference type="SMART" id="SM00327">
    <property type="entry name" value="VWA"/>
    <property type="match status" value="1"/>
</dbReference>
<dbReference type="Pfam" id="PF07002">
    <property type="entry name" value="Copine"/>
    <property type="match status" value="1"/>
</dbReference>
<comment type="subcellular location">
    <subcellularLocation>
        <location evidence="1">Membrane</location>
        <topology evidence="1">Multi-pass membrane protein</topology>
    </subcellularLocation>
</comment>